<keyword evidence="3" id="KW-1185">Reference proteome</keyword>
<evidence type="ECO:0000313" key="3">
    <source>
        <dbReference type="Proteomes" id="UP001165122"/>
    </source>
</evidence>
<dbReference type="AlphaFoldDB" id="A0A9W7F3I4"/>
<protein>
    <submittedName>
        <fullName evidence="2">Uncharacterized protein</fullName>
    </submittedName>
</protein>
<dbReference type="Proteomes" id="UP001165122">
    <property type="component" value="Unassembled WGS sequence"/>
</dbReference>
<sequence>MPPRKSRRTTNTTPAKPPAPPLSSPSPTPTLPLPPPLLSLPHPTPPTLSLTSTHLYTTTPSTLRITNLSTSVTKTYPFRPKTNPLLTIVENDNVVVYAKSGRCILKDLADTEDVIKRNGCLKKDERFEEVKSRLNELKKNPISVYNNSLKNPSTFNYPPLNISLESSSVVLSLSEPLLTLNHSGVTILHTKDQFLIAIVKEDNEVELYDLSNFTRRFFFDSLLLSSPKEEYFTFTDKGLKKRKPEESIYKIKLPSKLEETMKSLDNLSPSVYMLHLRSLMNNTSINEIKSFLKCEEDDREAVKRIVCLTSEGGPRGLEVCLEFRKWSVSEVEILWGVLMKYIKKSTKLKAIVGLINCLWDARGSELKVEGEEEIVRKVREGREWRWKEKGEGWRKEIIEI</sequence>
<accession>A0A9W7F3I4</accession>
<name>A0A9W7F3I4_9STRA</name>
<gene>
    <name evidence="2" type="ORF">TrLO_g13564</name>
</gene>
<proteinExistence type="predicted"/>
<feature type="region of interest" description="Disordered" evidence="1">
    <location>
        <begin position="1"/>
        <end position="51"/>
    </location>
</feature>
<evidence type="ECO:0000256" key="1">
    <source>
        <dbReference type="SAM" id="MobiDB-lite"/>
    </source>
</evidence>
<organism evidence="2 3">
    <name type="scientific">Triparma laevis f. longispina</name>
    <dbReference type="NCBI Taxonomy" id="1714387"/>
    <lineage>
        <taxon>Eukaryota</taxon>
        <taxon>Sar</taxon>
        <taxon>Stramenopiles</taxon>
        <taxon>Ochrophyta</taxon>
        <taxon>Bolidophyceae</taxon>
        <taxon>Parmales</taxon>
        <taxon>Triparmaceae</taxon>
        <taxon>Triparma</taxon>
    </lineage>
</organism>
<feature type="compositionally biased region" description="Pro residues" evidence="1">
    <location>
        <begin position="15"/>
        <end position="46"/>
    </location>
</feature>
<reference evidence="3" key="1">
    <citation type="journal article" date="2023" name="Commun. Biol.">
        <title>Genome analysis of Parmales, the sister group of diatoms, reveals the evolutionary specialization of diatoms from phago-mixotrophs to photoautotrophs.</title>
        <authorList>
            <person name="Ban H."/>
            <person name="Sato S."/>
            <person name="Yoshikawa S."/>
            <person name="Yamada K."/>
            <person name="Nakamura Y."/>
            <person name="Ichinomiya M."/>
            <person name="Sato N."/>
            <person name="Blanc-Mathieu R."/>
            <person name="Endo H."/>
            <person name="Kuwata A."/>
            <person name="Ogata H."/>
        </authorList>
    </citation>
    <scope>NUCLEOTIDE SEQUENCE [LARGE SCALE GENOMIC DNA]</scope>
    <source>
        <strain evidence="3">NIES 3700</strain>
    </source>
</reference>
<dbReference type="EMBL" id="BRXW01000027">
    <property type="protein sequence ID" value="GMI00851.1"/>
    <property type="molecule type" value="Genomic_DNA"/>
</dbReference>
<evidence type="ECO:0000313" key="2">
    <source>
        <dbReference type="EMBL" id="GMI00851.1"/>
    </source>
</evidence>
<comment type="caution">
    <text evidence="2">The sequence shown here is derived from an EMBL/GenBank/DDBJ whole genome shotgun (WGS) entry which is preliminary data.</text>
</comment>